<accession>A0A085WWD2</accession>
<evidence type="ECO:0000313" key="2">
    <source>
        <dbReference type="EMBL" id="KFE71995.1"/>
    </source>
</evidence>
<evidence type="ECO:0000313" key="3">
    <source>
        <dbReference type="Proteomes" id="UP000028725"/>
    </source>
</evidence>
<keyword evidence="3" id="KW-1185">Reference proteome</keyword>
<dbReference type="STRING" id="394096.DB31_0256"/>
<sequence>MTCLWVAEATPGAHRGIGAQLRRREGAEEPKRAGDGAARVMLPAGGQAAQPPWGTRLTRPCSHQGRKRARFIASMLRRAPGETQDAKSQPRRDASALTGRPSPPPPTGHRLVPARVASDGAAVTFACGRVRPVSVLQAHVLESPCRGTGRAHGRAAVPYPCRRRTGGCLELGARPRSPAVPWMGRTLRPDGGARAAARLQRSPGDRGGHAWTWPVPGPALQRAPLRVGHPRGRGHVRRVCGRGCALSGRGQHRHRVRRGAPSTASRLLRTAAGLSGLLDPVLRDAGCKPSTVGTYARTLRAAHRHLLRSAPPEDPRRQDGGGSPHLP</sequence>
<dbReference type="Proteomes" id="UP000028725">
    <property type="component" value="Unassembled WGS sequence"/>
</dbReference>
<proteinExistence type="predicted"/>
<feature type="region of interest" description="Disordered" evidence="1">
    <location>
        <begin position="306"/>
        <end position="327"/>
    </location>
</feature>
<feature type="region of interest" description="Disordered" evidence="1">
    <location>
        <begin position="78"/>
        <end position="112"/>
    </location>
</feature>
<comment type="caution">
    <text evidence="2">The sequence shown here is derived from an EMBL/GenBank/DDBJ whole genome shotgun (WGS) entry which is preliminary data.</text>
</comment>
<name>A0A085WWD2_9BACT</name>
<organism evidence="2 3">
    <name type="scientific">Hyalangium minutum</name>
    <dbReference type="NCBI Taxonomy" id="394096"/>
    <lineage>
        <taxon>Bacteria</taxon>
        <taxon>Pseudomonadati</taxon>
        <taxon>Myxococcota</taxon>
        <taxon>Myxococcia</taxon>
        <taxon>Myxococcales</taxon>
        <taxon>Cystobacterineae</taxon>
        <taxon>Archangiaceae</taxon>
        <taxon>Hyalangium</taxon>
    </lineage>
</organism>
<reference evidence="2 3" key="1">
    <citation type="submission" date="2014-04" db="EMBL/GenBank/DDBJ databases">
        <title>Genome assembly of Hyalangium minutum DSM 14724.</title>
        <authorList>
            <person name="Sharma G."/>
            <person name="Subramanian S."/>
        </authorList>
    </citation>
    <scope>NUCLEOTIDE SEQUENCE [LARGE SCALE GENOMIC DNA]</scope>
    <source>
        <strain evidence="2 3">DSM 14724</strain>
    </source>
</reference>
<dbReference type="EMBL" id="JMCB01000001">
    <property type="protein sequence ID" value="KFE71995.1"/>
    <property type="molecule type" value="Genomic_DNA"/>
</dbReference>
<gene>
    <name evidence="2" type="ORF">DB31_0256</name>
</gene>
<feature type="region of interest" description="Disordered" evidence="1">
    <location>
        <begin position="44"/>
        <end position="66"/>
    </location>
</feature>
<dbReference type="AlphaFoldDB" id="A0A085WWD2"/>
<feature type="compositionally biased region" description="Basic and acidic residues" evidence="1">
    <location>
        <begin position="84"/>
        <end position="94"/>
    </location>
</feature>
<protein>
    <submittedName>
        <fullName evidence="2">General secretion pathway protein N</fullName>
    </submittedName>
</protein>
<evidence type="ECO:0000256" key="1">
    <source>
        <dbReference type="SAM" id="MobiDB-lite"/>
    </source>
</evidence>